<dbReference type="RefSeq" id="WP_221458047.1">
    <property type="nucleotide sequence ID" value="NZ_JACHMG010000001.1"/>
</dbReference>
<dbReference type="InterPro" id="IPR037401">
    <property type="entry name" value="SnoaL-like"/>
</dbReference>
<feature type="domain" description="SnoaL-like" evidence="1">
    <location>
        <begin position="26"/>
        <end position="159"/>
    </location>
</feature>
<reference evidence="2 3" key="1">
    <citation type="submission" date="2020-08" db="EMBL/GenBank/DDBJ databases">
        <title>Sequencing the genomes of 1000 actinobacteria strains.</title>
        <authorList>
            <person name="Klenk H.-P."/>
        </authorList>
    </citation>
    <scope>NUCLEOTIDE SEQUENCE [LARGE SCALE GENOMIC DNA]</scope>
    <source>
        <strain evidence="2 3">DSM 45859</strain>
    </source>
</reference>
<protein>
    <recommendedName>
        <fullName evidence="1">SnoaL-like domain-containing protein</fullName>
    </recommendedName>
</protein>
<evidence type="ECO:0000259" key="1">
    <source>
        <dbReference type="Pfam" id="PF13577"/>
    </source>
</evidence>
<dbReference type="Gene3D" id="3.10.450.50">
    <property type="match status" value="1"/>
</dbReference>
<keyword evidence="3" id="KW-1185">Reference proteome</keyword>
<dbReference type="PROSITE" id="PS51257">
    <property type="entry name" value="PROKAR_LIPOPROTEIN"/>
    <property type="match status" value="1"/>
</dbReference>
<evidence type="ECO:0000313" key="2">
    <source>
        <dbReference type="EMBL" id="MBB4688884.1"/>
    </source>
</evidence>
<evidence type="ECO:0000313" key="3">
    <source>
        <dbReference type="Proteomes" id="UP000581769"/>
    </source>
</evidence>
<dbReference type="Pfam" id="PF13577">
    <property type="entry name" value="SnoaL_4"/>
    <property type="match status" value="1"/>
</dbReference>
<proteinExistence type="predicted"/>
<dbReference type="InterPro" id="IPR032710">
    <property type="entry name" value="NTF2-like_dom_sf"/>
</dbReference>
<dbReference type="EMBL" id="JACHMG010000001">
    <property type="protein sequence ID" value="MBB4688884.1"/>
    <property type="molecule type" value="Genomic_DNA"/>
</dbReference>
<sequence>MTPARSATRSTRAPSGPCSLYSCTAASIYDLLATHPLGADTGERELIEAIYAEDVVFDRGAGLEGAAGREAMAQLVGRDEHHAAIAGGLAHFGSLPLVDLSGDTAVAVSYLALITPDAHGESRELANHGTSQGYRIHRVLANRWTLERGTDGWRIASRTLLPADGSGPALDLLRDAGSAHLRNGDRERR</sequence>
<dbReference type="AlphaFoldDB" id="A0A840J647"/>
<accession>A0A840J647</accession>
<comment type="caution">
    <text evidence="2">The sequence shown here is derived from an EMBL/GenBank/DDBJ whole genome shotgun (WGS) entry which is preliminary data.</text>
</comment>
<gene>
    <name evidence="2" type="ORF">BJY18_006369</name>
</gene>
<name>A0A840J647_9PSEU</name>
<organism evidence="2 3">
    <name type="scientific">Amycolatopsis jiangsuensis</name>
    <dbReference type="NCBI Taxonomy" id="1181879"/>
    <lineage>
        <taxon>Bacteria</taxon>
        <taxon>Bacillati</taxon>
        <taxon>Actinomycetota</taxon>
        <taxon>Actinomycetes</taxon>
        <taxon>Pseudonocardiales</taxon>
        <taxon>Pseudonocardiaceae</taxon>
        <taxon>Amycolatopsis</taxon>
    </lineage>
</organism>
<dbReference type="SUPFAM" id="SSF54427">
    <property type="entry name" value="NTF2-like"/>
    <property type="match status" value="1"/>
</dbReference>
<dbReference type="Proteomes" id="UP000581769">
    <property type="component" value="Unassembled WGS sequence"/>
</dbReference>